<proteinExistence type="predicted"/>
<dbReference type="AlphaFoldDB" id="A0A0C3CKU6"/>
<dbReference type="Proteomes" id="UP000053424">
    <property type="component" value="Unassembled WGS sequence"/>
</dbReference>
<accession>A0A0C3CKU6</accession>
<evidence type="ECO:0000313" key="1">
    <source>
        <dbReference type="EMBL" id="KIM44411.1"/>
    </source>
</evidence>
<name>A0A0C3CKU6_HEBCY</name>
<keyword evidence="2" id="KW-1185">Reference proteome</keyword>
<evidence type="ECO:0000313" key="2">
    <source>
        <dbReference type="Proteomes" id="UP000053424"/>
    </source>
</evidence>
<dbReference type="EMBL" id="KN831773">
    <property type="protein sequence ID" value="KIM44411.1"/>
    <property type="molecule type" value="Genomic_DNA"/>
</dbReference>
<dbReference type="HOGENOM" id="CLU_1759038_0_0_1"/>
<protein>
    <submittedName>
        <fullName evidence="1">Uncharacterized protein</fullName>
    </submittedName>
</protein>
<reference evidence="2" key="2">
    <citation type="submission" date="2015-01" db="EMBL/GenBank/DDBJ databases">
        <title>Evolutionary Origins and Diversification of the Mycorrhizal Mutualists.</title>
        <authorList>
            <consortium name="DOE Joint Genome Institute"/>
            <consortium name="Mycorrhizal Genomics Consortium"/>
            <person name="Kohler A."/>
            <person name="Kuo A."/>
            <person name="Nagy L.G."/>
            <person name="Floudas D."/>
            <person name="Copeland A."/>
            <person name="Barry K.W."/>
            <person name="Cichocki N."/>
            <person name="Veneault-Fourrey C."/>
            <person name="LaButti K."/>
            <person name="Lindquist E.A."/>
            <person name="Lipzen A."/>
            <person name="Lundell T."/>
            <person name="Morin E."/>
            <person name="Murat C."/>
            <person name="Riley R."/>
            <person name="Ohm R."/>
            <person name="Sun H."/>
            <person name="Tunlid A."/>
            <person name="Henrissat B."/>
            <person name="Grigoriev I.V."/>
            <person name="Hibbett D.S."/>
            <person name="Martin F."/>
        </authorList>
    </citation>
    <scope>NUCLEOTIDE SEQUENCE [LARGE SCALE GENOMIC DNA]</scope>
    <source>
        <strain evidence="2">h7</strain>
    </source>
</reference>
<sequence length="148" mass="16658">MANSRTIHGNSNILVFPYLDLQCQHLSSRPVPVLAIYRTFASWLQPLAIYSSKKPLPTEVVELIMAYMEALINFGGSDPSKVRIISAGQRLEWEEAFRPTFDLPPILCFLFDSPTSFKHRWCAITALPICSAKSFDSPLARQLSSRQA</sequence>
<organism evidence="1 2">
    <name type="scientific">Hebeloma cylindrosporum</name>
    <dbReference type="NCBI Taxonomy" id="76867"/>
    <lineage>
        <taxon>Eukaryota</taxon>
        <taxon>Fungi</taxon>
        <taxon>Dikarya</taxon>
        <taxon>Basidiomycota</taxon>
        <taxon>Agaricomycotina</taxon>
        <taxon>Agaricomycetes</taxon>
        <taxon>Agaricomycetidae</taxon>
        <taxon>Agaricales</taxon>
        <taxon>Agaricineae</taxon>
        <taxon>Hymenogastraceae</taxon>
        <taxon>Hebeloma</taxon>
    </lineage>
</organism>
<reference evidence="1 2" key="1">
    <citation type="submission" date="2014-04" db="EMBL/GenBank/DDBJ databases">
        <authorList>
            <consortium name="DOE Joint Genome Institute"/>
            <person name="Kuo A."/>
            <person name="Gay G."/>
            <person name="Dore J."/>
            <person name="Kohler A."/>
            <person name="Nagy L.G."/>
            <person name="Floudas D."/>
            <person name="Copeland A."/>
            <person name="Barry K.W."/>
            <person name="Cichocki N."/>
            <person name="Veneault-Fourrey C."/>
            <person name="LaButti K."/>
            <person name="Lindquist E.A."/>
            <person name="Lipzen A."/>
            <person name="Lundell T."/>
            <person name="Morin E."/>
            <person name="Murat C."/>
            <person name="Sun H."/>
            <person name="Tunlid A."/>
            <person name="Henrissat B."/>
            <person name="Grigoriev I.V."/>
            <person name="Hibbett D.S."/>
            <person name="Martin F."/>
            <person name="Nordberg H.P."/>
            <person name="Cantor M.N."/>
            <person name="Hua S.X."/>
        </authorList>
    </citation>
    <scope>NUCLEOTIDE SEQUENCE [LARGE SCALE GENOMIC DNA]</scope>
    <source>
        <strain evidence="2">h7</strain>
    </source>
</reference>
<gene>
    <name evidence="1" type="ORF">M413DRAFT_352588</name>
</gene>